<dbReference type="GO" id="GO:0005737">
    <property type="term" value="C:cytoplasm"/>
    <property type="evidence" value="ECO:0007669"/>
    <property type="project" value="UniProtKB-SubCell"/>
</dbReference>
<evidence type="ECO:0000256" key="1">
    <source>
        <dbReference type="ARBA" id="ARBA00004496"/>
    </source>
</evidence>
<evidence type="ECO:0000256" key="3">
    <source>
        <dbReference type="ARBA" id="ARBA00022553"/>
    </source>
</evidence>
<dbReference type="SUPFAM" id="SSF109732">
    <property type="entry name" value="HBS1-like domain"/>
    <property type="match status" value="1"/>
</dbReference>
<sequence length="101" mass="11090">MSRHRNVRGYNYDEAKLYSCLDHMRTVLGDAVPDSVLTQAAIKCGFDPQRALDAVLSEDTKTAPVTRSTAEETGTVERANQDKAPQPQRTKQEAVADKGTP</sequence>
<accession>A0A3P9DC27</accession>
<dbReference type="Ensembl" id="ENSMZET00005033288.1">
    <property type="protein sequence ID" value="ENSMZEP00005032245.1"/>
    <property type="gene ID" value="ENSMZEG00005024023.1"/>
</dbReference>
<feature type="domain" description="HBS1-like protein N-terminal" evidence="7">
    <location>
        <begin position="13"/>
        <end position="64"/>
    </location>
</feature>
<reference evidence="8" key="2">
    <citation type="submission" date="2025-09" db="UniProtKB">
        <authorList>
            <consortium name="Ensembl"/>
        </authorList>
    </citation>
    <scope>IDENTIFICATION</scope>
</reference>
<keyword evidence="5" id="KW-0648">Protein biosynthesis</keyword>
<dbReference type="InterPro" id="IPR037189">
    <property type="entry name" value="HBS1-like_N_sf"/>
</dbReference>
<name>A0A3P9DC27_9CICH</name>
<keyword evidence="2" id="KW-0963">Cytoplasm</keyword>
<dbReference type="GeneTree" id="ENSGT01080000257573"/>
<feature type="compositionally biased region" description="Polar residues" evidence="6">
    <location>
        <begin position="63"/>
        <end position="72"/>
    </location>
</feature>
<dbReference type="InterPro" id="IPR015033">
    <property type="entry name" value="HBS1-like_N"/>
</dbReference>
<dbReference type="FunFam" id="1.10.8.10:FF:000039">
    <property type="entry name" value="HBS1-like translational GTPase"/>
    <property type="match status" value="1"/>
</dbReference>
<keyword evidence="3" id="KW-0597">Phosphoprotein</keyword>
<evidence type="ECO:0000313" key="8">
    <source>
        <dbReference type="Ensembl" id="ENSMZEP00005032245.1"/>
    </source>
</evidence>
<reference evidence="8" key="1">
    <citation type="submission" date="2025-08" db="UniProtKB">
        <authorList>
            <consortium name="Ensembl"/>
        </authorList>
    </citation>
    <scope>IDENTIFICATION</scope>
</reference>
<dbReference type="Gene3D" id="1.10.8.10">
    <property type="entry name" value="DNA helicase RuvA subunit, C-terminal domain"/>
    <property type="match status" value="1"/>
</dbReference>
<dbReference type="Proteomes" id="UP000265160">
    <property type="component" value="Unplaced"/>
</dbReference>
<comment type="subcellular location">
    <subcellularLocation>
        <location evidence="1">Cytoplasm</location>
    </subcellularLocation>
</comment>
<dbReference type="GO" id="GO:0006412">
    <property type="term" value="P:translation"/>
    <property type="evidence" value="ECO:0007669"/>
    <property type="project" value="UniProtKB-KW"/>
</dbReference>
<dbReference type="AlphaFoldDB" id="A0A3P9DC27"/>
<proteinExistence type="predicted"/>
<dbReference type="Pfam" id="PF08938">
    <property type="entry name" value="HBS1_N"/>
    <property type="match status" value="1"/>
</dbReference>
<feature type="region of interest" description="Disordered" evidence="6">
    <location>
        <begin position="57"/>
        <end position="101"/>
    </location>
</feature>
<feature type="compositionally biased region" description="Basic and acidic residues" evidence="6">
    <location>
        <begin position="90"/>
        <end position="101"/>
    </location>
</feature>
<evidence type="ECO:0000259" key="7">
    <source>
        <dbReference type="Pfam" id="PF08938"/>
    </source>
</evidence>
<evidence type="ECO:0000256" key="5">
    <source>
        <dbReference type="ARBA" id="ARBA00022917"/>
    </source>
</evidence>
<dbReference type="GO" id="GO:0016787">
    <property type="term" value="F:hydrolase activity"/>
    <property type="evidence" value="ECO:0007669"/>
    <property type="project" value="UniProtKB-KW"/>
</dbReference>
<dbReference type="STRING" id="106582.ENSMZEP00005032245"/>
<evidence type="ECO:0000256" key="4">
    <source>
        <dbReference type="ARBA" id="ARBA00022801"/>
    </source>
</evidence>
<evidence type="ECO:0000256" key="2">
    <source>
        <dbReference type="ARBA" id="ARBA00022490"/>
    </source>
</evidence>
<keyword evidence="9" id="KW-1185">Reference proteome</keyword>
<protein>
    <recommendedName>
        <fullName evidence="7">HBS1-like protein N-terminal domain-containing protein</fullName>
    </recommendedName>
</protein>
<keyword evidence="4" id="KW-0378">Hydrolase</keyword>
<organism evidence="8 9">
    <name type="scientific">Maylandia zebra</name>
    <name type="common">zebra mbuna</name>
    <dbReference type="NCBI Taxonomy" id="106582"/>
    <lineage>
        <taxon>Eukaryota</taxon>
        <taxon>Metazoa</taxon>
        <taxon>Chordata</taxon>
        <taxon>Craniata</taxon>
        <taxon>Vertebrata</taxon>
        <taxon>Euteleostomi</taxon>
        <taxon>Actinopterygii</taxon>
        <taxon>Neopterygii</taxon>
        <taxon>Teleostei</taxon>
        <taxon>Neoteleostei</taxon>
        <taxon>Acanthomorphata</taxon>
        <taxon>Ovalentaria</taxon>
        <taxon>Cichlomorphae</taxon>
        <taxon>Cichliformes</taxon>
        <taxon>Cichlidae</taxon>
        <taxon>African cichlids</taxon>
        <taxon>Pseudocrenilabrinae</taxon>
        <taxon>Haplochromini</taxon>
        <taxon>Maylandia</taxon>
        <taxon>Maylandia zebra complex</taxon>
    </lineage>
</organism>
<evidence type="ECO:0000313" key="9">
    <source>
        <dbReference type="Proteomes" id="UP000265160"/>
    </source>
</evidence>
<evidence type="ECO:0000256" key="6">
    <source>
        <dbReference type="SAM" id="MobiDB-lite"/>
    </source>
</evidence>